<reference evidence="2 3" key="1">
    <citation type="submission" date="2018-04" db="EMBL/GenBank/DDBJ databases">
        <title>The genome of golden apple snail Pomacea canaliculata provides insight into stress tolerance and invasive adaptation.</title>
        <authorList>
            <person name="Liu C."/>
            <person name="Liu B."/>
            <person name="Ren Y."/>
            <person name="Zhang Y."/>
            <person name="Wang H."/>
            <person name="Li S."/>
            <person name="Jiang F."/>
            <person name="Yin L."/>
            <person name="Zhang G."/>
            <person name="Qian W."/>
            <person name="Fan W."/>
        </authorList>
    </citation>
    <scope>NUCLEOTIDE SEQUENCE [LARGE SCALE GENOMIC DNA]</scope>
    <source>
        <strain evidence="2">SZHN2017</strain>
        <tissue evidence="2">Muscle</tissue>
    </source>
</reference>
<evidence type="ECO:0000256" key="1">
    <source>
        <dbReference type="SAM" id="MobiDB-lite"/>
    </source>
</evidence>
<sequence length="177" mass="19727">MAITTSDFACDGSVTPGEGHREVEERAVPRPGCTPSLTPRKTALAPAVHAEVKGETQRLPVRRRKSNRCIYTASSPYFASSDKRISWRGCRHGKPLQLLGFCSLLHPRPRAEDTQEEKVDVVHDDWISDDDVYRLSSTCQRHRRRMTMASASNSNEVVDRVVGGVISLPQLKNEGDD</sequence>
<feature type="compositionally biased region" description="Basic and acidic residues" evidence="1">
    <location>
        <begin position="18"/>
        <end position="28"/>
    </location>
</feature>
<organism evidence="2 3">
    <name type="scientific">Pomacea canaliculata</name>
    <name type="common">Golden apple snail</name>
    <dbReference type="NCBI Taxonomy" id="400727"/>
    <lineage>
        <taxon>Eukaryota</taxon>
        <taxon>Metazoa</taxon>
        <taxon>Spiralia</taxon>
        <taxon>Lophotrochozoa</taxon>
        <taxon>Mollusca</taxon>
        <taxon>Gastropoda</taxon>
        <taxon>Caenogastropoda</taxon>
        <taxon>Architaenioglossa</taxon>
        <taxon>Ampullarioidea</taxon>
        <taxon>Ampullariidae</taxon>
        <taxon>Pomacea</taxon>
    </lineage>
</organism>
<keyword evidence="3" id="KW-1185">Reference proteome</keyword>
<name>A0A2T7PRC4_POMCA</name>
<evidence type="ECO:0000313" key="3">
    <source>
        <dbReference type="Proteomes" id="UP000245119"/>
    </source>
</evidence>
<feature type="region of interest" description="Disordered" evidence="1">
    <location>
        <begin position="1"/>
        <end position="40"/>
    </location>
</feature>
<comment type="caution">
    <text evidence="2">The sequence shown here is derived from an EMBL/GenBank/DDBJ whole genome shotgun (WGS) entry which is preliminary data.</text>
</comment>
<protein>
    <submittedName>
        <fullName evidence="2">Uncharacterized protein</fullName>
    </submittedName>
</protein>
<dbReference type="Proteomes" id="UP000245119">
    <property type="component" value="Linkage Group LG2"/>
</dbReference>
<dbReference type="AlphaFoldDB" id="A0A2T7PRC4"/>
<accession>A0A2T7PRC4</accession>
<evidence type="ECO:0000313" key="2">
    <source>
        <dbReference type="EMBL" id="PVD35940.1"/>
    </source>
</evidence>
<proteinExistence type="predicted"/>
<dbReference type="EMBL" id="PZQS01000002">
    <property type="protein sequence ID" value="PVD35940.1"/>
    <property type="molecule type" value="Genomic_DNA"/>
</dbReference>
<gene>
    <name evidence="2" type="ORF">C0Q70_02909</name>
</gene>